<sequence>MSDAVKVVEKVAWILRDGDGRVLVARSHGKDAYYLPGGKPEPGESDRDALVREIREELGVVLVPETVAPAFTVRAAAHGKAAGTEVRMACYTAGHRGTPEPHAEIAELAWLDPAGPAPVSGATRAALDRLLG</sequence>
<evidence type="ECO:0000259" key="5">
    <source>
        <dbReference type="PROSITE" id="PS51462"/>
    </source>
</evidence>
<evidence type="ECO:0000256" key="2">
    <source>
        <dbReference type="ARBA" id="ARBA00005582"/>
    </source>
</evidence>
<dbReference type="InterPro" id="IPR020476">
    <property type="entry name" value="Nudix_hydrolase"/>
</dbReference>
<dbReference type="Gene3D" id="3.90.79.10">
    <property type="entry name" value="Nucleoside Triphosphate Pyrophosphohydrolase"/>
    <property type="match status" value="1"/>
</dbReference>
<evidence type="ECO:0000313" key="6">
    <source>
        <dbReference type="EMBL" id="KAB7846840.1"/>
    </source>
</evidence>
<name>A0A5N5W9F9_STRMB</name>
<dbReference type="PANTHER" id="PTHR43046:SF2">
    <property type="entry name" value="8-OXO-DGTP DIPHOSPHATASE-RELATED"/>
    <property type="match status" value="1"/>
</dbReference>
<comment type="caution">
    <text evidence="6">The sequence shown here is derived from an EMBL/GenBank/DDBJ whole genome shotgun (WGS) entry which is preliminary data.</text>
</comment>
<accession>A0A5N5W9F9</accession>
<keyword evidence="7" id="KW-1185">Reference proteome</keyword>
<dbReference type="PROSITE" id="PS00893">
    <property type="entry name" value="NUDIX_BOX"/>
    <property type="match status" value="1"/>
</dbReference>
<dbReference type="InterPro" id="IPR000086">
    <property type="entry name" value="NUDIX_hydrolase_dom"/>
</dbReference>
<evidence type="ECO:0000313" key="7">
    <source>
        <dbReference type="Proteomes" id="UP000327000"/>
    </source>
</evidence>
<dbReference type="PRINTS" id="PR00502">
    <property type="entry name" value="NUDIXFAMILY"/>
</dbReference>
<evidence type="ECO:0000256" key="4">
    <source>
        <dbReference type="RuleBase" id="RU003476"/>
    </source>
</evidence>
<gene>
    <name evidence="6" type="ORF">FRZ00_11515</name>
</gene>
<evidence type="ECO:0000256" key="3">
    <source>
        <dbReference type="ARBA" id="ARBA00022801"/>
    </source>
</evidence>
<dbReference type="SUPFAM" id="SSF55811">
    <property type="entry name" value="Nudix"/>
    <property type="match status" value="1"/>
</dbReference>
<feature type="domain" description="Nudix hydrolase" evidence="5">
    <location>
        <begin position="5"/>
        <end position="132"/>
    </location>
</feature>
<dbReference type="InterPro" id="IPR020084">
    <property type="entry name" value="NUDIX_hydrolase_CS"/>
</dbReference>
<dbReference type="CDD" id="cd04690">
    <property type="entry name" value="NUDIX_Hydrolase"/>
    <property type="match status" value="1"/>
</dbReference>
<reference evidence="6 7" key="1">
    <citation type="journal article" date="2019" name="Microb. Cell Fact.">
        <title>Exploring novel herbicidin analogues by transcriptional regulator overexpression and MS/MS molecular networking.</title>
        <authorList>
            <person name="Shi Y."/>
            <person name="Gu R."/>
            <person name="Li Y."/>
            <person name="Wang X."/>
            <person name="Ren W."/>
            <person name="Li X."/>
            <person name="Wang L."/>
            <person name="Xie Y."/>
            <person name="Hong B."/>
        </authorList>
    </citation>
    <scope>NUCLEOTIDE SEQUENCE [LARGE SCALE GENOMIC DNA]</scope>
    <source>
        <strain evidence="6 7">US-43</strain>
    </source>
</reference>
<dbReference type="EMBL" id="VOKX01000018">
    <property type="protein sequence ID" value="KAB7846840.1"/>
    <property type="molecule type" value="Genomic_DNA"/>
</dbReference>
<dbReference type="Proteomes" id="UP000327000">
    <property type="component" value="Unassembled WGS sequence"/>
</dbReference>
<comment type="cofactor">
    <cofactor evidence="1">
        <name>Mg(2+)</name>
        <dbReference type="ChEBI" id="CHEBI:18420"/>
    </cofactor>
</comment>
<dbReference type="AlphaFoldDB" id="A0A5N5W9F9"/>
<dbReference type="PROSITE" id="PS51462">
    <property type="entry name" value="NUDIX"/>
    <property type="match status" value="1"/>
</dbReference>
<protein>
    <submittedName>
        <fullName evidence="6">NUDIX domain-containing protein</fullName>
    </submittedName>
</protein>
<organism evidence="6 7">
    <name type="scientific">Streptomyces mobaraensis</name>
    <name type="common">Streptoverticillium mobaraense</name>
    <dbReference type="NCBI Taxonomy" id="35621"/>
    <lineage>
        <taxon>Bacteria</taxon>
        <taxon>Bacillati</taxon>
        <taxon>Actinomycetota</taxon>
        <taxon>Actinomycetes</taxon>
        <taxon>Kitasatosporales</taxon>
        <taxon>Streptomycetaceae</taxon>
        <taxon>Streptomyces</taxon>
    </lineage>
</organism>
<dbReference type="GO" id="GO:0016787">
    <property type="term" value="F:hydrolase activity"/>
    <property type="evidence" value="ECO:0007669"/>
    <property type="project" value="UniProtKB-KW"/>
</dbReference>
<dbReference type="InterPro" id="IPR015797">
    <property type="entry name" value="NUDIX_hydrolase-like_dom_sf"/>
</dbReference>
<dbReference type="OrthoDB" id="3532303at2"/>
<evidence type="ECO:0000256" key="1">
    <source>
        <dbReference type="ARBA" id="ARBA00001946"/>
    </source>
</evidence>
<comment type="similarity">
    <text evidence="2 4">Belongs to the Nudix hydrolase family.</text>
</comment>
<proteinExistence type="inferred from homology"/>
<keyword evidence="3 4" id="KW-0378">Hydrolase</keyword>
<dbReference type="RefSeq" id="WP_152263359.1">
    <property type="nucleotide sequence ID" value="NZ_VOKX01000018.1"/>
</dbReference>
<dbReference type="Pfam" id="PF00293">
    <property type="entry name" value="NUDIX"/>
    <property type="match status" value="1"/>
</dbReference>
<dbReference type="PANTHER" id="PTHR43046">
    <property type="entry name" value="GDP-MANNOSE MANNOSYL HYDROLASE"/>
    <property type="match status" value="1"/>
</dbReference>